<organism evidence="1 2">
    <name type="scientific">Pseudotamlana agarivorans</name>
    <dbReference type="NCBI Taxonomy" id="481183"/>
    <lineage>
        <taxon>Bacteria</taxon>
        <taxon>Pseudomonadati</taxon>
        <taxon>Bacteroidota</taxon>
        <taxon>Flavobacteriia</taxon>
        <taxon>Flavobacteriales</taxon>
        <taxon>Flavobacteriaceae</taxon>
        <taxon>Pseudotamlana</taxon>
    </lineage>
</organism>
<protein>
    <submittedName>
        <fullName evidence="1">DUF1343 domain-containing protein</fullName>
    </submittedName>
</protein>
<name>A0ACC5U7B8_9FLAO</name>
<accession>A0ACC5U7B8</accession>
<proteinExistence type="predicted"/>
<dbReference type="EMBL" id="JAHKPD010000011">
    <property type="protein sequence ID" value="MBU2950176.1"/>
    <property type="molecule type" value="Genomic_DNA"/>
</dbReference>
<dbReference type="Proteomes" id="UP001647509">
    <property type="component" value="Unassembled WGS sequence"/>
</dbReference>
<comment type="caution">
    <text evidence="1">The sequence shown here is derived from an EMBL/GenBank/DDBJ whole genome shotgun (WGS) entry which is preliminary data.</text>
</comment>
<gene>
    <name evidence="1" type="ORF">KO493_05660</name>
</gene>
<evidence type="ECO:0000313" key="1">
    <source>
        <dbReference type="EMBL" id="MBU2950176.1"/>
    </source>
</evidence>
<sequence>MGFNIFKNTVLLFVLVIISCSSKVKAENPKISTSDTLNKQADSVKNTTTLNKIIVGANQTENYLPLIEGKSIGIVANQTSVIFKKDETFSHLVDSLVSLKVNIKRVFAPEHGFRGQADAGEVVKDGVDTKTNLPIVSLYGKNKKPSATQLKGIDLIIFDIQDVGTRFYTYISSLHYVMEACAEQNIPVVILDRPNPNGSYIDGPVLEKANKSFVGMHPIPVVHGMSIGEYAKMINGEKWLENGLQCGLTVISNKNYNRNLSYSLPIKPSPNLPNDQSINLYPSLCFFEGTNVNAGRGTEKQFQVFGSPFLNKEKFTFKYTPVANAGSKYPKHQNKLCYGKDLTEAKTIDYINLSWLIEAYQNTSSKKDFFNNFFIKLAGTSKLQEQIELGLSAEAIKASWKDGLDSFEKTRSNYLLYP</sequence>
<reference evidence="1" key="1">
    <citation type="submission" date="2021-05" db="EMBL/GenBank/DDBJ databases">
        <title>Draft genomes of bacteria isolated from model marine particles.</title>
        <authorList>
            <person name="Datta M.S."/>
            <person name="Schwartzman J.A."/>
            <person name="Enke T.N."/>
            <person name="Saavedra J."/>
            <person name="Cermak N."/>
            <person name="Cordero O.X."/>
        </authorList>
    </citation>
    <scope>NUCLEOTIDE SEQUENCE</scope>
    <source>
        <strain evidence="1">I2M19</strain>
    </source>
</reference>
<keyword evidence="2" id="KW-1185">Reference proteome</keyword>
<evidence type="ECO:0000313" key="2">
    <source>
        <dbReference type="Proteomes" id="UP001647509"/>
    </source>
</evidence>